<dbReference type="OrthoDB" id="9863000at2"/>
<reference evidence="2" key="1">
    <citation type="submission" date="2016-06" db="EMBL/GenBank/DDBJ databases">
        <authorList>
            <person name="Xu Y."/>
            <person name="Nagy A."/>
            <person name="Yan X."/>
            <person name="Kim S.W."/>
            <person name="Haley B."/>
            <person name="Liu N.T."/>
            <person name="Nou X."/>
        </authorList>
    </citation>
    <scope>NUCLEOTIDE SEQUENCE [LARGE SCALE GENOMIC DNA]</scope>
    <source>
        <strain evidence="2">ATCC 49129</strain>
        <plasmid evidence="2">pri-1</plasmid>
    </source>
</reference>
<evidence type="ECO:0000313" key="1">
    <source>
        <dbReference type="EMBL" id="ANJ76461.1"/>
    </source>
</evidence>
<dbReference type="GeneID" id="61529897"/>
<name>A0A192A870_9RALS</name>
<evidence type="ECO:0000313" key="2">
    <source>
        <dbReference type="Proteomes" id="UP000078572"/>
    </source>
</evidence>
<accession>A0A192A870</accession>
<dbReference type="Proteomes" id="UP000078572">
    <property type="component" value="Plasmid pRI-1"/>
</dbReference>
<proteinExistence type="predicted"/>
<sequence length="175" mass="20084">MFQKLLRTRLVSFVVRQALESGEKRVWTMTSSGAPYGYRNFVSSDEQAGVIVEWCLESTHDADLIRRLQVFHTTIKGATVVAFVDSIEDRKQLRFSWIRYLGFQPAPTTATKTKVIVAPKMAEQMFREPVAEARERHLQLAETGKWVYTAPFIKSEPFYKRILGKITQVATLALR</sequence>
<keyword evidence="1" id="KW-0614">Plasmid</keyword>
<dbReference type="EMBL" id="CP016024">
    <property type="protein sequence ID" value="ANJ76461.1"/>
    <property type="molecule type" value="Genomic_DNA"/>
</dbReference>
<organism evidence="1 2">
    <name type="scientific">Ralstonia insidiosa</name>
    <dbReference type="NCBI Taxonomy" id="190721"/>
    <lineage>
        <taxon>Bacteria</taxon>
        <taxon>Pseudomonadati</taxon>
        <taxon>Pseudomonadota</taxon>
        <taxon>Betaproteobacteria</taxon>
        <taxon>Burkholderiales</taxon>
        <taxon>Burkholderiaceae</taxon>
        <taxon>Ralstonia</taxon>
    </lineage>
</organism>
<dbReference type="AlphaFoldDB" id="A0A192A870"/>
<dbReference type="RefSeq" id="WP_024979611.1">
    <property type="nucleotide sequence ID" value="NZ_CP016024.1"/>
</dbReference>
<geneLocation type="plasmid" evidence="2">
    <name>pri-1</name>
</geneLocation>
<gene>
    <name evidence="1" type="ORF">A9Y76_28110</name>
</gene>
<keyword evidence="2" id="KW-1185">Reference proteome</keyword>
<protein>
    <submittedName>
        <fullName evidence="1">Uncharacterized protein</fullName>
    </submittedName>
</protein>